<protein>
    <recommendedName>
        <fullName evidence="5">Glutamine amidotransferase type-2 domain-containing protein</fullName>
    </recommendedName>
</protein>
<dbReference type="InterPro" id="IPR051857">
    <property type="entry name" value="Asn_synthetase_domain"/>
</dbReference>
<feature type="signal peptide" evidence="4">
    <location>
        <begin position="1"/>
        <end position="22"/>
    </location>
</feature>
<sequence>MYAKVKPPPLALCMCGIGAVVGCVSPDLCDAVASAIGPRGPDLQGSRAYSPAECPGVTLLSSVLHIRTEAPFPQPVSLSLSPGSTDATSDCSPTLHGVYNGEIYTQDGADIGQDVCDTALVLTHLRALLTRHHPSMGDTEGWGAVARGLSSLEGPFALIVLDESTQQLICVRDHLGRRSLTHWIQ</sequence>
<evidence type="ECO:0000256" key="4">
    <source>
        <dbReference type="SAM" id="SignalP"/>
    </source>
</evidence>
<keyword evidence="7" id="KW-1185">Reference proteome</keyword>
<dbReference type="PROSITE" id="PS51278">
    <property type="entry name" value="GATASE_TYPE_2"/>
    <property type="match status" value="1"/>
</dbReference>
<gene>
    <name evidence="6" type="ORF">KIPB_006282</name>
</gene>
<dbReference type="PANTHER" id="PTHR45937">
    <property type="entry name" value="ASPARAGINE SYNTHETASE DOMAIN-CONTAINING PROTEIN 1"/>
    <property type="match status" value="1"/>
</dbReference>
<keyword evidence="2" id="KW-0061">Asparagine biosynthesis</keyword>
<evidence type="ECO:0000259" key="5">
    <source>
        <dbReference type="PROSITE" id="PS51278"/>
    </source>
</evidence>
<comment type="caution">
    <text evidence="6">The sequence shown here is derived from an EMBL/GenBank/DDBJ whole genome shotgun (WGS) entry which is preliminary data.</text>
</comment>
<dbReference type="Proteomes" id="UP000265618">
    <property type="component" value="Unassembled WGS sequence"/>
</dbReference>
<evidence type="ECO:0000313" key="6">
    <source>
        <dbReference type="EMBL" id="GIQ84733.1"/>
    </source>
</evidence>
<dbReference type="InterPro" id="IPR029055">
    <property type="entry name" value="Ntn_hydrolases_N"/>
</dbReference>
<feature type="non-terminal residue" evidence="6">
    <location>
        <position position="185"/>
    </location>
</feature>
<keyword evidence="1" id="KW-0028">Amino-acid biosynthesis</keyword>
<evidence type="ECO:0000256" key="1">
    <source>
        <dbReference type="ARBA" id="ARBA00022605"/>
    </source>
</evidence>
<name>A0A9K3GJ01_9EUKA</name>
<accession>A0A9K3GJ01</accession>
<keyword evidence="4" id="KW-0732">Signal</keyword>
<dbReference type="PROSITE" id="PS51257">
    <property type="entry name" value="PROKAR_LIPOPROTEIN"/>
    <property type="match status" value="1"/>
</dbReference>
<feature type="domain" description="Glutamine amidotransferase type-2" evidence="5">
    <location>
        <begin position="15"/>
        <end position="185"/>
    </location>
</feature>
<proteinExistence type="predicted"/>
<dbReference type="GO" id="GO:0006529">
    <property type="term" value="P:asparagine biosynthetic process"/>
    <property type="evidence" value="ECO:0007669"/>
    <property type="project" value="UniProtKB-KW"/>
</dbReference>
<dbReference type="PANTHER" id="PTHR45937:SF1">
    <property type="entry name" value="ASPARAGINE SYNTHETASE DOMAIN-CONTAINING PROTEIN 1"/>
    <property type="match status" value="1"/>
</dbReference>
<dbReference type="SUPFAM" id="SSF56235">
    <property type="entry name" value="N-terminal nucleophile aminohydrolases (Ntn hydrolases)"/>
    <property type="match status" value="1"/>
</dbReference>
<feature type="chain" id="PRO_5039892812" description="Glutamine amidotransferase type-2 domain-containing protein" evidence="4">
    <location>
        <begin position="23"/>
        <end position="185"/>
    </location>
</feature>
<reference evidence="6 7" key="1">
    <citation type="journal article" date="2018" name="PLoS ONE">
        <title>The draft genome of Kipferlia bialata reveals reductive genome evolution in fornicate parasites.</title>
        <authorList>
            <person name="Tanifuji G."/>
            <person name="Takabayashi S."/>
            <person name="Kume K."/>
            <person name="Takagi M."/>
            <person name="Nakayama T."/>
            <person name="Kamikawa R."/>
            <person name="Inagaki Y."/>
            <person name="Hashimoto T."/>
        </authorList>
    </citation>
    <scope>NUCLEOTIDE SEQUENCE [LARGE SCALE GENOMIC DNA]</scope>
    <source>
        <strain evidence="6">NY0173</strain>
    </source>
</reference>
<dbReference type="InterPro" id="IPR017932">
    <property type="entry name" value="GATase_2_dom"/>
</dbReference>
<dbReference type="Pfam" id="PF13537">
    <property type="entry name" value="GATase_7"/>
    <property type="match status" value="1"/>
</dbReference>
<evidence type="ECO:0000313" key="7">
    <source>
        <dbReference type="Proteomes" id="UP000265618"/>
    </source>
</evidence>
<dbReference type="EMBL" id="BDIP01001598">
    <property type="protein sequence ID" value="GIQ84733.1"/>
    <property type="molecule type" value="Genomic_DNA"/>
</dbReference>
<dbReference type="AlphaFoldDB" id="A0A9K3GJ01"/>
<keyword evidence="3" id="KW-0315">Glutamine amidotransferase</keyword>
<dbReference type="Gene3D" id="3.60.20.10">
    <property type="entry name" value="Glutamine Phosphoribosylpyrophosphate, subunit 1, domain 1"/>
    <property type="match status" value="1"/>
</dbReference>
<organism evidence="6 7">
    <name type="scientific">Kipferlia bialata</name>
    <dbReference type="NCBI Taxonomy" id="797122"/>
    <lineage>
        <taxon>Eukaryota</taxon>
        <taxon>Metamonada</taxon>
        <taxon>Carpediemonas-like organisms</taxon>
        <taxon>Kipferlia</taxon>
    </lineage>
</organism>
<evidence type="ECO:0000256" key="2">
    <source>
        <dbReference type="ARBA" id="ARBA00022888"/>
    </source>
</evidence>
<evidence type="ECO:0000256" key="3">
    <source>
        <dbReference type="ARBA" id="ARBA00022962"/>
    </source>
</evidence>